<dbReference type="InterPro" id="IPR007064">
    <property type="entry name" value="Nmd3_N"/>
</dbReference>
<gene>
    <name evidence="3" type="ORF">A2751_00555</name>
</gene>
<comment type="caution">
    <text evidence="3">The sequence shown here is derived from an EMBL/GenBank/DDBJ whole genome shotgun (WGS) entry which is preliminary data.</text>
</comment>
<evidence type="ECO:0000259" key="2">
    <source>
        <dbReference type="Pfam" id="PF04981"/>
    </source>
</evidence>
<dbReference type="Proteomes" id="UP000176864">
    <property type="component" value="Unassembled WGS sequence"/>
</dbReference>
<feature type="domain" description="Nmd3 N-terminal" evidence="2">
    <location>
        <begin position="60"/>
        <end position="158"/>
    </location>
</feature>
<accession>A0A1F5NJC5</accession>
<dbReference type="STRING" id="1817824.A2751_00555"/>
<dbReference type="Pfam" id="PF04981">
    <property type="entry name" value="NMD3"/>
    <property type="match status" value="1"/>
</dbReference>
<proteinExistence type="predicted"/>
<dbReference type="EMBL" id="MFEK01000017">
    <property type="protein sequence ID" value="OGE77663.1"/>
    <property type="molecule type" value="Genomic_DNA"/>
</dbReference>
<evidence type="ECO:0000256" key="1">
    <source>
        <dbReference type="SAM" id="MobiDB-lite"/>
    </source>
</evidence>
<sequence>MNSQSNKIALKTGAINRRHQRSRKEESEFGKAGKEFIICPECDSVFFDKAWHHRLEEEKNAHLKIDRKIKFELCPACKMARDKLFEGELVISIKNKELSVKNNVLNTVKNSDKQARERDPMDRILRTEEKADGIHVFTSENQLAVRIGKKLKSSFGGSKLQIKHGGEDITRVYIEI</sequence>
<feature type="region of interest" description="Disordered" evidence="1">
    <location>
        <begin position="1"/>
        <end position="27"/>
    </location>
</feature>
<dbReference type="AlphaFoldDB" id="A0A1F5NJC5"/>
<reference evidence="3 4" key="1">
    <citation type="journal article" date="2016" name="Nat. Commun.">
        <title>Thousands of microbial genomes shed light on interconnected biogeochemical processes in an aquifer system.</title>
        <authorList>
            <person name="Anantharaman K."/>
            <person name="Brown C.T."/>
            <person name="Hug L.A."/>
            <person name="Sharon I."/>
            <person name="Castelle C.J."/>
            <person name="Probst A.J."/>
            <person name="Thomas B.C."/>
            <person name="Singh A."/>
            <person name="Wilkins M.J."/>
            <person name="Karaoz U."/>
            <person name="Brodie E.L."/>
            <person name="Williams K.H."/>
            <person name="Hubbard S.S."/>
            <person name="Banfield J.F."/>
        </authorList>
    </citation>
    <scope>NUCLEOTIDE SEQUENCE [LARGE SCALE GENOMIC DNA]</scope>
</reference>
<protein>
    <recommendedName>
        <fullName evidence="2">Nmd3 N-terminal domain-containing protein</fullName>
    </recommendedName>
</protein>
<organism evidence="3 4">
    <name type="scientific">Candidatus Doudnabacteria bacterium RIFCSPHIGHO2_01_FULL_46_14</name>
    <dbReference type="NCBI Taxonomy" id="1817824"/>
    <lineage>
        <taxon>Bacteria</taxon>
        <taxon>Candidatus Doudnaibacteriota</taxon>
    </lineage>
</organism>
<name>A0A1F5NJC5_9BACT</name>
<evidence type="ECO:0000313" key="3">
    <source>
        <dbReference type="EMBL" id="OGE77663.1"/>
    </source>
</evidence>
<evidence type="ECO:0000313" key="4">
    <source>
        <dbReference type="Proteomes" id="UP000176864"/>
    </source>
</evidence>